<evidence type="ECO:0000313" key="1">
    <source>
        <dbReference type="EMBL" id="GAF77670.1"/>
    </source>
</evidence>
<protein>
    <recommendedName>
        <fullName evidence="2">Chromosomal replication initiator DnaA C-terminal domain-containing protein</fullName>
    </recommendedName>
</protein>
<proteinExistence type="predicted"/>
<name>X0TNJ2_9ZZZZ</name>
<dbReference type="InterPro" id="IPR010921">
    <property type="entry name" value="Trp_repressor/repl_initiator"/>
</dbReference>
<dbReference type="Gene3D" id="1.10.1750.10">
    <property type="match status" value="1"/>
</dbReference>
<comment type="caution">
    <text evidence="1">The sequence shown here is derived from an EMBL/GenBank/DDBJ whole genome shotgun (WGS) entry which is preliminary data.</text>
</comment>
<gene>
    <name evidence="1" type="ORF">S01H1_03453</name>
</gene>
<dbReference type="GO" id="GO:0006275">
    <property type="term" value="P:regulation of DNA replication"/>
    <property type="evidence" value="ECO:0007669"/>
    <property type="project" value="InterPro"/>
</dbReference>
<dbReference type="AlphaFoldDB" id="X0TNJ2"/>
<dbReference type="GO" id="GO:0006270">
    <property type="term" value="P:DNA replication initiation"/>
    <property type="evidence" value="ECO:0007669"/>
    <property type="project" value="InterPro"/>
</dbReference>
<organism evidence="1">
    <name type="scientific">marine sediment metagenome</name>
    <dbReference type="NCBI Taxonomy" id="412755"/>
    <lineage>
        <taxon>unclassified sequences</taxon>
        <taxon>metagenomes</taxon>
        <taxon>ecological metagenomes</taxon>
    </lineage>
</organism>
<reference evidence="1" key="1">
    <citation type="journal article" date="2014" name="Front. Microbiol.">
        <title>High frequency of phylogenetically diverse reductive dehalogenase-homologous genes in deep subseafloor sedimentary metagenomes.</title>
        <authorList>
            <person name="Kawai M."/>
            <person name="Futagami T."/>
            <person name="Toyoda A."/>
            <person name="Takaki Y."/>
            <person name="Nishi S."/>
            <person name="Hori S."/>
            <person name="Arai W."/>
            <person name="Tsubouchi T."/>
            <person name="Morono Y."/>
            <person name="Uchiyama I."/>
            <person name="Ito T."/>
            <person name="Fujiyama A."/>
            <person name="Inagaki F."/>
            <person name="Takami H."/>
        </authorList>
    </citation>
    <scope>NUCLEOTIDE SEQUENCE</scope>
    <source>
        <strain evidence="1">Expedition CK06-06</strain>
    </source>
</reference>
<dbReference type="EMBL" id="BARS01001881">
    <property type="protein sequence ID" value="GAF77670.1"/>
    <property type="molecule type" value="Genomic_DNA"/>
</dbReference>
<accession>X0TNJ2</accession>
<evidence type="ECO:0008006" key="2">
    <source>
        <dbReference type="Google" id="ProtNLM"/>
    </source>
</evidence>
<dbReference type="SUPFAM" id="SSF48295">
    <property type="entry name" value="TrpR-like"/>
    <property type="match status" value="1"/>
</dbReference>
<dbReference type="GO" id="GO:0005524">
    <property type="term" value="F:ATP binding"/>
    <property type="evidence" value="ECO:0007669"/>
    <property type="project" value="InterPro"/>
</dbReference>
<sequence>MKKEIFNKYATAVAKEFHLSEDEMFEGSRARECVDARFLLFYLCMERPIRTSYIQRYLKEKGLDICHSTILHGYKKAKALVESDPDYKNLAKQISRV</sequence>
<dbReference type="GO" id="GO:0043565">
    <property type="term" value="F:sequence-specific DNA binding"/>
    <property type="evidence" value="ECO:0007669"/>
    <property type="project" value="InterPro"/>
</dbReference>